<feature type="region of interest" description="Disordered" evidence="1">
    <location>
        <begin position="32"/>
        <end position="72"/>
    </location>
</feature>
<organism evidence="2 3">
    <name type="scientific">Armillaria ostoyae</name>
    <name type="common">Armillaria root rot fungus</name>
    <dbReference type="NCBI Taxonomy" id="47428"/>
    <lineage>
        <taxon>Eukaryota</taxon>
        <taxon>Fungi</taxon>
        <taxon>Dikarya</taxon>
        <taxon>Basidiomycota</taxon>
        <taxon>Agaricomycotina</taxon>
        <taxon>Agaricomycetes</taxon>
        <taxon>Agaricomycetidae</taxon>
        <taxon>Agaricales</taxon>
        <taxon>Marasmiineae</taxon>
        <taxon>Physalacriaceae</taxon>
        <taxon>Armillaria</taxon>
    </lineage>
</organism>
<name>A0A284RR95_ARMOS</name>
<dbReference type="Proteomes" id="UP000219338">
    <property type="component" value="Unassembled WGS sequence"/>
</dbReference>
<evidence type="ECO:0000313" key="2">
    <source>
        <dbReference type="EMBL" id="SJL11263.1"/>
    </source>
</evidence>
<evidence type="ECO:0000313" key="3">
    <source>
        <dbReference type="Proteomes" id="UP000219338"/>
    </source>
</evidence>
<dbReference type="AlphaFoldDB" id="A0A284RR95"/>
<feature type="compositionally biased region" description="Basic and acidic residues" evidence="1">
    <location>
        <begin position="34"/>
        <end position="66"/>
    </location>
</feature>
<reference evidence="3" key="1">
    <citation type="journal article" date="2017" name="Nat. Ecol. Evol.">
        <title>Genome expansion and lineage-specific genetic innovations in the forest pathogenic fungi Armillaria.</title>
        <authorList>
            <person name="Sipos G."/>
            <person name="Prasanna A.N."/>
            <person name="Walter M.C."/>
            <person name="O'Connor E."/>
            <person name="Balint B."/>
            <person name="Krizsan K."/>
            <person name="Kiss B."/>
            <person name="Hess J."/>
            <person name="Varga T."/>
            <person name="Slot J."/>
            <person name="Riley R."/>
            <person name="Boka B."/>
            <person name="Rigling D."/>
            <person name="Barry K."/>
            <person name="Lee J."/>
            <person name="Mihaltcheva S."/>
            <person name="LaButti K."/>
            <person name="Lipzen A."/>
            <person name="Waldron R."/>
            <person name="Moloney N.M."/>
            <person name="Sperisen C."/>
            <person name="Kredics L."/>
            <person name="Vagvoelgyi C."/>
            <person name="Patrignani A."/>
            <person name="Fitzpatrick D."/>
            <person name="Nagy I."/>
            <person name="Doyle S."/>
            <person name="Anderson J.B."/>
            <person name="Grigoriev I.V."/>
            <person name="Gueldener U."/>
            <person name="Muensterkoetter M."/>
            <person name="Nagy L.G."/>
        </authorList>
    </citation>
    <scope>NUCLEOTIDE SEQUENCE [LARGE SCALE GENOMIC DNA]</scope>
    <source>
        <strain evidence="3">C18/9</strain>
    </source>
</reference>
<evidence type="ECO:0000256" key="1">
    <source>
        <dbReference type="SAM" id="MobiDB-lite"/>
    </source>
</evidence>
<protein>
    <submittedName>
        <fullName evidence="2">Uncharacterized protein</fullName>
    </submittedName>
</protein>
<dbReference type="EMBL" id="FUEG01000013">
    <property type="protein sequence ID" value="SJL11263.1"/>
    <property type="molecule type" value="Genomic_DNA"/>
</dbReference>
<proteinExistence type="predicted"/>
<sequence>MSRSFASTFKAISPDPGWLETGLLYNFQAQRRPRTSEPLDIRRVTSKKEPEAKRDCPLTEDPRSNDHTLPSRASSAHVAAYIQLTPLKALHSIDALVLVEPHELTGVEDDSSMVALACSLSSTA</sequence>
<accession>A0A284RR95</accession>
<keyword evidence="3" id="KW-1185">Reference proteome</keyword>
<dbReference type="OrthoDB" id="10663535at2759"/>
<gene>
    <name evidence="2" type="ORF">ARMOST_14666</name>
</gene>